<evidence type="ECO:0000313" key="1">
    <source>
        <dbReference type="EMBL" id="GIQ67005.1"/>
    </source>
</evidence>
<reference evidence="1 2" key="1">
    <citation type="submission" date="2021-04" db="EMBL/GenBank/DDBJ databases">
        <title>Draft genome sequence of Paenibacillus cisolokensis, LC2-13A.</title>
        <authorList>
            <person name="Uke A."/>
            <person name="Chhe C."/>
            <person name="Baramee S."/>
            <person name="Kosugi A."/>
        </authorList>
    </citation>
    <scope>NUCLEOTIDE SEQUENCE [LARGE SCALE GENOMIC DNA]</scope>
    <source>
        <strain evidence="1 2">LC2-13A</strain>
    </source>
</reference>
<keyword evidence="2" id="KW-1185">Reference proteome</keyword>
<dbReference type="Gene3D" id="3.40.190.10">
    <property type="entry name" value="Periplasmic binding protein-like II"/>
    <property type="match status" value="2"/>
</dbReference>
<proteinExistence type="predicted"/>
<comment type="caution">
    <text evidence="1">The sequence shown here is derived from an EMBL/GenBank/DDBJ whole genome shotgun (WGS) entry which is preliminary data.</text>
</comment>
<name>A0ABQ4NFI4_9BACL</name>
<organism evidence="1 2">
    <name type="scientific">Paenibacillus cisolokensis</name>
    <dbReference type="NCBI Taxonomy" id="1658519"/>
    <lineage>
        <taxon>Bacteria</taxon>
        <taxon>Bacillati</taxon>
        <taxon>Bacillota</taxon>
        <taxon>Bacilli</taxon>
        <taxon>Bacillales</taxon>
        <taxon>Paenibacillaceae</taxon>
        <taxon>Paenibacillus</taxon>
    </lineage>
</organism>
<dbReference type="Proteomes" id="UP000680304">
    <property type="component" value="Unassembled WGS sequence"/>
</dbReference>
<protein>
    <recommendedName>
        <fullName evidence="3">Extracellular solute-binding protein</fullName>
    </recommendedName>
</protein>
<evidence type="ECO:0008006" key="3">
    <source>
        <dbReference type="Google" id="ProtNLM"/>
    </source>
</evidence>
<accession>A0ABQ4NFI4</accession>
<sequence length="159" mass="17327">MILAIFPFNQIPLYQHYVDGDVQALRRPGDPAGREGEFVEGAYLAVSARSKHPQEAADFINFFVNREEAQKVFKLEQGALGSTKGNEAIKSELSPAEQRTLDAIQTSLKTAGTIPLPPKGQGEVRTLLSETAQEIAFGQKTVDQGAQNFVEKAAAILNR</sequence>
<gene>
    <name evidence="1" type="ORF">PACILC2_55730</name>
</gene>
<dbReference type="EMBL" id="BOVJ01000240">
    <property type="protein sequence ID" value="GIQ67005.1"/>
    <property type="molecule type" value="Genomic_DNA"/>
</dbReference>
<evidence type="ECO:0000313" key="2">
    <source>
        <dbReference type="Proteomes" id="UP000680304"/>
    </source>
</evidence>
<dbReference type="SUPFAM" id="SSF53850">
    <property type="entry name" value="Periplasmic binding protein-like II"/>
    <property type="match status" value="1"/>
</dbReference>